<comment type="caution">
    <text evidence="2">The sequence shown here is derived from an EMBL/GenBank/DDBJ whole genome shotgun (WGS) entry which is preliminary data.</text>
</comment>
<sequence>MMPCFLVYTVVNLSAKSTFSKGLSILLPIAIAGIALISIVGVQLYAPGGLGISTVQTTQPDQISTATAQQAQQQEATRLKLLKTLPSLGYGNLLADWAFLGFLQYFGDDPARQKTDYELLNDYFEVIVTHDPLWVEMYNFLSTSVSFYQARPDLTVKLIEKGLQSLSPEKNPKAWLVWRVKGVDELLLLGDTQAAIKSHRMAAKWAENTPDQDFAPRLREFAEILSQNPDNKLIRIQSWLMVYGATEDKLVRKRAIQELTELGVKIKYQDNGELRFTIPPEPPKPQTKKKSN</sequence>
<reference evidence="2" key="1">
    <citation type="submission" date="2019-10" db="EMBL/GenBank/DDBJ databases">
        <authorList>
            <consortium name="Genoscope - CEA"/>
            <person name="William W."/>
        </authorList>
    </citation>
    <scope>NUCLEOTIDE SEQUENCE [LARGE SCALE GENOMIC DNA]</scope>
    <source>
        <strain evidence="2">BBR_PRJEB10992</strain>
    </source>
</reference>
<organism evidence="2 3">
    <name type="scientific">Planktothrix serta PCC 8927</name>
    <dbReference type="NCBI Taxonomy" id="671068"/>
    <lineage>
        <taxon>Bacteria</taxon>
        <taxon>Bacillati</taxon>
        <taxon>Cyanobacteriota</taxon>
        <taxon>Cyanophyceae</taxon>
        <taxon>Oscillatoriophycideae</taxon>
        <taxon>Oscillatoriales</taxon>
        <taxon>Microcoleaceae</taxon>
        <taxon>Planktothrix</taxon>
    </lineage>
</organism>
<feature type="transmembrane region" description="Helical" evidence="1">
    <location>
        <begin position="25"/>
        <end position="46"/>
    </location>
</feature>
<proteinExistence type="predicted"/>
<accession>A0A7Z9DYU0</accession>
<keyword evidence="1" id="KW-1133">Transmembrane helix</keyword>
<gene>
    <name evidence="2" type="ORF">PL8927_610016</name>
</gene>
<dbReference type="Proteomes" id="UP000184550">
    <property type="component" value="Unassembled WGS sequence"/>
</dbReference>
<keyword evidence="3" id="KW-1185">Reference proteome</keyword>
<evidence type="ECO:0000313" key="3">
    <source>
        <dbReference type="Proteomes" id="UP000184550"/>
    </source>
</evidence>
<keyword evidence="1" id="KW-0472">Membrane</keyword>
<name>A0A7Z9DYU0_9CYAN</name>
<keyword evidence="1" id="KW-0812">Transmembrane</keyword>
<dbReference type="EMBL" id="CZCU02000137">
    <property type="protein sequence ID" value="VXD18772.1"/>
    <property type="molecule type" value="Genomic_DNA"/>
</dbReference>
<dbReference type="AlphaFoldDB" id="A0A7Z9DYU0"/>
<evidence type="ECO:0000256" key="1">
    <source>
        <dbReference type="SAM" id="Phobius"/>
    </source>
</evidence>
<evidence type="ECO:0000313" key="2">
    <source>
        <dbReference type="EMBL" id="VXD18772.1"/>
    </source>
</evidence>
<protein>
    <submittedName>
        <fullName evidence="2">Uncharacterized protein</fullName>
    </submittedName>
</protein>